<gene>
    <name evidence="1" type="ORF">E2C01_060609</name>
</gene>
<evidence type="ECO:0000313" key="2">
    <source>
        <dbReference type="Proteomes" id="UP000324222"/>
    </source>
</evidence>
<organism evidence="1 2">
    <name type="scientific">Portunus trituberculatus</name>
    <name type="common">Swimming crab</name>
    <name type="synonym">Neptunus trituberculatus</name>
    <dbReference type="NCBI Taxonomy" id="210409"/>
    <lineage>
        <taxon>Eukaryota</taxon>
        <taxon>Metazoa</taxon>
        <taxon>Ecdysozoa</taxon>
        <taxon>Arthropoda</taxon>
        <taxon>Crustacea</taxon>
        <taxon>Multicrustacea</taxon>
        <taxon>Malacostraca</taxon>
        <taxon>Eumalacostraca</taxon>
        <taxon>Eucarida</taxon>
        <taxon>Decapoda</taxon>
        <taxon>Pleocyemata</taxon>
        <taxon>Brachyura</taxon>
        <taxon>Eubrachyura</taxon>
        <taxon>Portunoidea</taxon>
        <taxon>Portunidae</taxon>
        <taxon>Portuninae</taxon>
        <taxon>Portunus</taxon>
    </lineage>
</organism>
<dbReference type="Proteomes" id="UP000324222">
    <property type="component" value="Unassembled WGS sequence"/>
</dbReference>
<dbReference type="EMBL" id="VSRR010024787">
    <property type="protein sequence ID" value="MPC66462.1"/>
    <property type="molecule type" value="Genomic_DNA"/>
</dbReference>
<reference evidence="1 2" key="1">
    <citation type="submission" date="2019-05" db="EMBL/GenBank/DDBJ databases">
        <title>Another draft genome of Portunus trituberculatus and its Hox gene families provides insights of decapod evolution.</title>
        <authorList>
            <person name="Jeong J.-H."/>
            <person name="Song I."/>
            <person name="Kim S."/>
            <person name="Choi T."/>
            <person name="Kim D."/>
            <person name="Ryu S."/>
            <person name="Kim W."/>
        </authorList>
    </citation>
    <scope>NUCLEOTIDE SEQUENCE [LARGE SCALE GENOMIC DNA]</scope>
    <source>
        <tissue evidence="1">Muscle</tissue>
    </source>
</reference>
<dbReference type="AlphaFoldDB" id="A0A5B7H5Y8"/>
<protein>
    <submittedName>
        <fullName evidence="1">Uncharacterized protein</fullName>
    </submittedName>
</protein>
<name>A0A5B7H5Y8_PORTR</name>
<evidence type="ECO:0000313" key="1">
    <source>
        <dbReference type="EMBL" id="MPC66462.1"/>
    </source>
</evidence>
<sequence length="70" mass="7291">MTVANPIPANSAKSTKGTVHCLICPRNRGMEATCCCCWGRGGRRYHLDLGTVAPAGPARPSLCIAPLIPG</sequence>
<proteinExistence type="predicted"/>
<comment type="caution">
    <text evidence="1">The sequence shown here is derived from an EMBL/GenBank/DDBJ whole genome shotgun (WGS) entry which is preliminary data.</text>
</comment>
<accession>A0A5B7H5Y8</accession>
<keyword evidence="2" id="KW-1185">Reference proteome</keyword>